<dbReference type="InterPro" id="IPR015655">
    <property type="entry name" value="PP2C"/>
</dbReference>
<dbReference type="SUPFAM" id="SSF81606">
    <property type="entry name" value="PP2C-like"/>
    <property type="match status" value="1"/>
</dbReference>
<protein>
    <submittedName>
        <fullName evidence="7">Phosphatase 2c</fullName>
    </submittedName>
</protein>
<comment type="similarity">
    <text evidence="4">Belongs to the PP2C family.</text>
</comment>
<keyword evidence="2 4" id="KW-0378">Hydrolase</keyword>
<dbReference type="PROSITE" id="PS01032">
    <property type="entry name" value="PPM_1"/>
    <property type="match status" value="1"/>
</dbReference>
<evidence type="ECO:0000313" key="7">
    <source>
        <dbReference type="EMBL" id="KZZ94115.1"/>
    </source>
</evidence>
<evidence type="ECO:0000256" key="4">
    <source>
        <dbReference type="RuleBase" id="RU003465"/>
    </source>
</evidence>
<dbReference type="EMBL" id="AZGZ01000007">
    <property type="protein sequence ID" value="KZZ94115.1"/>
    <property type="molecule type" value="Genomic_DNA"/>
</dbReference>
<reference evidence="7 8" key="1">
    <citation type="journal article" date="2016" name="Genome Biol. Evol.">
        <title>Divergent and convergent evolution of fungal pathogenicity.</title>
        <authorList>
            <person name="Shang Y."/>
            <person name="Xiao G."/>
            <person name="Zheng P."/>
            <person name="Cen K."/>
            <person name="Zhan S."/>
            <person name="Wang C."/>
        </authorList>
    </citation>
    <scope>NUCLEOTIDE SEQUENCE [LARGE SCALE GENOMIC DNA]</scope>
    <source>
        <strain evidence="7 8">ARSEF 7405</strain>
    </source>
</reference>
<dbReference type="OrthoDB" id="416093at2759"/>
<dbReference type="Gene3D" id="3.60.40.10">
    <property type="entry name" value="PPM-type phosphatase domain"/>
    <property type="match status" value="1"/>
</dbReference>
<evidence type="ECO:0000313" key="8">
    <source>
        <dbReference type="Proteomes" id="UP000242877"/>
    </source>
</evidence>
<dbReference type="PANTHER" id="PTHR13832">
    <property type="entry name" value="PROTEIN PHOSPHATASE 2C"/>
    <property type="match status" value="1"/>
</dbReference>
<dbReference type="VEuPathDB" id="FungiDB:AAP_02208"/>
<evidence type="ECO:0000256" key="1">
    <source>
        <dbReference type="ARBA" id="ARBA00022723"/>
    </source>
</evidence>
<evidence type="ECO:0000256" key="3">
    <source>
        <dbReference type="ARBA" id="ARBA00022912"/>
    </source>
</evidence>
<keyword evidence="1" id="KW-0479">Metal-binding</keyword>
<comment type="caution">
    <text evidence="7">The sequence shown here is derived from an EMBL/GenBank/DDBJ whole genome shotgun (WGS) entry which is preliminary data.</text>
</comment>
<proteinExistence type="inferred from homology"/>
<dbReference type="PROSITE" id="PS51746">
    <property type="entry name" value="PPM_2"/>
    <property type="match status" value="1"/>
</dbReference>
<sequence>MLSAELKRIQIRKRWTLLDSYCFIARFLCRHESQSAGAGSGPPSGDCPLPSHLSAIPVREFHDYFVTHLPSSSLHHERTPIYNKLPRSASVPHRENPRSAPHAALQAPAVTTRDTTVVRIPLRSAKHHFGVAISRGNRLTNEDTYQAGVIDIPAFAKRAPRSLTLAERRAAAENSVNVADNANSDPQVFYYGVFDGHGGAECSEFLRERLHEYIQEAAAEFELGSSLQRSRQPGLNIRTQSTLAKAGRNPTYLEGEKPLVQPANRLKLGEAETELVKRYRSLIGGYYRRFRPAHFKYDAQDLSNDFGTANEPRYREGASMEEILEYAFLKADLDFVSAQAYKQDEDDIVQADQPLNECDILYSPSRLRPHDPDARPIGGPKRFKGGSTASIAMLSAPSAMPYWHPSAASTLLVSHVGDTRVILCATASGVAFPVTISHHPSSPVEANRLRRFSHTFISDSFGEERISGLANTRAFGDISAKRLGVSSEPQLTRIDIGPAEYSFLVLISDGVTNALTDQEICDVIKESRTPEQGAREVVSLATEVSPSGDNATCLAVRLGGWERRLEGGFGSMATKESRQWKREEANNFRRLR</sequence>
<dbReference type="InterPro" id="IPR001932">
    <property type="entry name" value="PPM-type_phosphatase-like_dom"/>
</dbReference>
<dbReference type="Proteomes" id="UP000242877">
    <property type="component" value="Unassembled WGS sequence"/>
</dbReference>
<dbReference type="PANTHER" id="PTHR13832:SF589">
    <property type="entry name" value="[PYRUVATE DEHYDROGENASE [ACETYL-TRANSFERRING]]-PHOSPHATASE 2, MITOCHONDRIAL"/>
    <property type="match status" value="1"/>
</dbReference>
<dbReference type="InterPro" id="IPR036457">
    <property type="entry name" value="PPM-type-like_dom_sf"/>
</dbReference>
<evidence type="ECO:0000256" key="5">
    <source>
        <dbReference type="SAM" id="MobiDB-lite"/>
    </source>
</evidence>
<dbReference type="GO" id="GO:0004722">
    <property type="term" value="F:protein serine/threonine phosphatase activity"/>
    <property type="evidence" value="ECO:0007669"/>
    <property type="project" value="InterPro"/>
</dbReference>
<feature type="region of interest" description="Disordered" evidence="5">
    <location>
        <begin position="87"/>
        <end position="110"/>
    </location>
</feature>
<organism evidence="7 8">
    <name type="scientific">Ascosphaera apis ARSEF 7405</name>
    <dbReference type="NCBI Taxonomy" id="392613"/>
    <lineage>
        <taxon>Eukaryota</taxon>
        <taxon>Fungi</taxon>
        <taxon>Dikarya</taxon>
        <taxon>Ascomycota</taxon>
        <taxon>Pezizomycotina</taxon>
        <taxon>Eurotiomycetes</taxon>
        <taxon>Eurotiomycetidae</taxon>
        <taxon>Onygenales</taxon>
        <taxon>Ascosphaeraceae</taxon>
        <taxon>Ascosphaera</taxon>
    </lineage>
</organism>
<keyword evidence="3 4" id="KW-0904">Protein phosphatase</keyword>
<accession>A0A168AMS1</accession>
<evidence type="ECO:0000259" key="6">
    <source>
        <dbReference type="PROSITE" id="PS51746"/>
    </source>
</evidence>
<name>A0A168AMS1_9EURO</name>
<keyword evidence="8" id="KW-1185">Reference proteome</keyword>
<evidence type="ECO:0000256" key="2">
    <source>
        <dbReference type="ARBA" id="ARBA00022801"/>
    </source>
</evidence>
<dbReference type="SMART" id="SM00332">
    <property type="entry name" value="PP2Cc"/>
    <property type="match status" value="1"/>
</dbReference>
<feature type="domain" description="PPM-type phosphatase" evidence="6">
    <location>
        <begin position="154"/>
        <end position="558"/>
    </location>
</feature>
<dbReference type="GO" id="GO:0046872">
    <property type="term" value="F:metal ion binding"/>
    <property type="evidence" value="ECO:0007669"/>
    <property type="project" value="UniProtKB-KW"/>
</dbReference>
<gene>
    <name evidence="7" type="ORF">AAP_02208</name>
</gene>
<dbReference type="Pfam" id="PF00481">
    <property type="entry name" value="PP2C"/>
    <property type="match status" value="1"/>
</dbReference>
<dbReference type="AlphaFoldDB" id="A0A168AMS1"/>
<dbReference type="InterPro" id="IPR000222">
    <property type="entry name" value="PP2C_BS"/>
</dbReference>
<dbReference type="CDD" id="cd00143">
    <property type="entry name" value="PP2Cc"/>
    <property type="match status" value="1"/>
</dbReference>